<keyword evidence="2" id="KW-1185">Reference proteome</keyword>
<sequence>DLRFASSIYFIETRTRVQDVVVCANHALHPPSFSTPSITLVDFHHKKSSIAEGAGKFDTAVMLAPSIDSTEKEAAKEAEVVLPYVFI</sequence>
<name>A0A9W8TSJ9_9AGAR</name>
<dbReference type="Proteomes" id="UP001142393">
    <property type="component" value="Unassembled WGS sequence"/>
</dbReference>
<organism evidence="1 2">
    <name type="scientific">Lentinula detonsa</name>
    <dbReference type="NCBI Taxonomy" id="2804962"/>
    <lineage>
        <taxon>Eukaryota</taxon>
        <taxon>Fungi</taxon>
        <taxon>Dikarya</taxon>
        <taxon>Basidiomycota</taxon>
        <taxon>Agaricomycotina</taxon>
        <taxon>Agaricomycetes</taxon>
        <taxon>Agaricomycetidae</taxon>
        <taxon>Agaricales</taxon>
        <taxon>Marasmiineae</taxon>
        <taxon>Omphalotaceae</taxon>
        <taxon>Lentinula</taxon>
    </lineage>
</organism>
<dbReference type="EMBL" id="JANVFU010000021">
    <property type="protein sequence ID" value="KAJ3738948.1"/>
    <property type="molecule type" value="Genomic_DNA"/>
</dbReference>
<comment type="caution">
    <text evidence="1">The sequence shown here is derived from an EMBL/GenBank/DDBJ whole genome shotgun (WGS) entry which is preliminary data.</text>
</comment>
<accession>A0A9W8TSJ9</accession>
<feature type="non-terminal residue" evidence="1">
    <location>
        <position position="1"/>
    </location>
</feature>
<evidence type="ECO:0000313" key="2">
    <source>
        <dbReference type="Proteomes" id="UP001142393"/>
    </source>
</evidence>
<feature type="non-terminal residue" evidence="1">
    <location>
        <position position="87"/>
    </location>
</feature>
<gene>
    <name evidence="1" type="ORF">DFH05DRAFT_1371646</name>
</gene>
<proteinExistence type="predicted"/>
<protein>
    <submittedName>
        <fullName evidence="1">Uncharacterized protein</fullName>
    </submittedName>
</protein>
<evidence type="ECO:0000313" key="1">
    <source>
        <dbReference type="EMBL" id="KAJ3738948.1"/>
    </source>
</evidence>
<reference evidence="1 2" key="1">
    <citation type="journal article" date="2023" name="Proc. Natl. Acad. Sci. U.S.A.">
        <title>A global phylogenomic analysis of the shiitake genus Lentinula.</title>
        <authorList>
            <person name="Sierra-Patev S."/>
            <person name="Min B."/>
            <person name="Naranjo-Ortiz M."/>
            <person name="Looney B."/>
            <person name="Konkel Z."/>
            <person name="Slot J.C."/>
            <person name="Sakamoto Y."/>
            <person name="Steenwyk J.L."/>
            <person name="Rokas A."/>
            <person name="Carro J."/>
            <person name="Camarero S."/>
            <person name="Ferreira P."/>
            <person name="Molpeceres G."/>
            <person name="Ruiz-Duenas F.J."/>
            <person name="Serrano A."/>
            <person name="Henrissat B."/>
            <person name="Drula E."/>
            <person name="Hughes K.W."/>
            <person name="Mata J.L."/>
            <person name="Ishikawa N.K."/>
            <person name="Vargas-Isla R."/>
            <person name="Ushijima S."/>
            <person name="Smith C.A."/>
            <person name="Donoghue J."/>
            <person name="Ahrendt S."/>
            <person name="Andreopoulos W."/>
            <person name="He G."/>
            <person name="LaButti K."/>
            <person name="Lipzen A."/>
            <person name="Ng V."/>
            <person name="Riley R."/>
            <person name="Sandor L."/>
            <person name="Barry K."/>
            <person name="Martinez A.T."/>
            <person name="Xiao Y."/>
            <person name="Gibbons J.G."/>
            <person name="Terashima K."/>
            <person name="Grigoriev I.V."/>
            <person name="Hibbett D."/>
        </authorList>
    </citation>
    <scope>NUCLEOTIDE SEQUENCE [LARGE SCALE GENOMIC DNA]</scope>
    <source>
        <strain evidence="1 2">TFB7810</strain>
    </source>
</reference>
<dbReference type="AlphaFoldDB" id="A0A9W8TSJ9"/>